<dbReference type="SUPFAM" id="SSF48371">
    <property type="entry name" value="ARM repeat"/>
    <property type="match status" value="1"/>
</dbReference>
<dbReference type="InterPro" id="IPR016024">
    <property type="entry name" value="ARM-type_fold"/>
</dbReference>
<reference evidence="2 3" key="1">
    <citation type="submission" date="2018-09" db="EMBL/GenBank/DDBJ databases">
        <title>A high-quality reference genome of wild soybean provides a powerful tool to mine soybean genomes.</title>
        <authorList>
            <person name="Xie M."/>
            <person name="Chung C.Y.L."/>
            <person name="Li M.-W."/>
            <person name="Wong F.-L."/>
            <person name="Chan T.-F."/>
            <person name="Lam H.-M."/>
        </authorList>
    </citation>
    <scope>NUCLEOTIDE SEQUENCE [LARGE SCALE GENOMIC DNA]</scope>
    <source>
        <strain evidence="3">cv. W05</strain>
        <tissue evidence="2">Hypocotyl of etiolated seedlings</tissue>
    </source>
</reference>
<dbReference type="CDD" id="cd01650">
    <property type="entry name" value="RT_nLTR_like"/>
    <property type="match status" value="1"/>
</dbReference>
<evidence type="ECO:0000259" key="1">
    <source>
        <dbReference type="PROSITE" id="PS50878"/>
    </source>
</evidence>
<feature type="domain" description="Reverse transcriptase" evidence="1">
    <location>
        <begin position="512"/>
        <end position="775"/>
    </location>
</feature>
<dbReference type="Proteomes" id="UP000289340">
    <property type="component" value="Chromosome 20"/>
</dbReference>
<accession>A0A445F336</accession>
<organism evidence="2 3">
    <name type="scientific">Glycine soja</name>
    <name type="common">Wild soybean</name>
    <dbReference type="NCBI Taxonomy" id="3848"/>
    <lineage>
        <taxon>Eukaryota</taxon>
        <taxon>Viridiplantae</taxon>
        <taxon>Streptophyta</taxon>
        <taxon>Embryophyta</taxon>
        <taxon>Tracheophyta</taxon>
        <taxon>Spermatophyta</taxon>
        <taxon>Magnoliopsida</taxon>
        <taxon>eudicotyledons</taxon>
        <taxon>Gunneridae</taxon>
        <taxon>Pentapetalae</taxon>
        <taxon>rosids</taxon>
        <taxon>fabids</taxon>
        <taxon>Fabales</taxon>
        <taxon>Fabaceae</taxon>
        <taxon>Papilionoideae</taxon>
        <taxon>50 kb inversion clade</taxon>
        <taxon>NPAAA clade</taxon>
        <taxon>indigoferoid/millettioid clade</taxon>
        <taxon>Phaseoleae</taxon>
        <taxon>Glycine</taxon>
        <taxon>Glycine subgen. Soja</taxon>
    </lineage>
</organism>
<proteinExistence type="predicted"/>
<dbReference type="SUPFAM" id="SSF56672">
    <property type="entry name" value="DNA/RNA polymerases"/>
    <property type="match status" value="1"/>
</dbReference>
<comment type="caution">
    <text evidence="2">The sequence shown here is derived from an EMBL/GenBank/DDBJ whole genome shotgun (WGS) entry which is preliminary data.</text>
</comment>
<dbReference type="PANTHER" id="PTHR34958">
    <property type="entry name" value="CONDITIONAL LOSS-OF-GROWTH 1"/>
    <property type="match status" value="1"/>
</dbReference>
<evidence type="ECO:0000313" key="2">
    <source>
        <dbReference type="EMBL" id="RZB43197.1"/>
    </source>
</evidence>
<dbReference type="InterPro" id="IPR043502">
    <property type="entry name" value="DNA/RNA_pol_sf"/>
</dbReference>
<dbReference type="PANTHER" id="PTHR34958:SF1">
    <property type="entry name" value="ARMADILLO-LIKE HELICAL DOMAIN-CONTAINING PROTEIN"/>
    <property type="match status" value="1"/>
</dbReference>
<dbReference type="Gene3D" id="3.30.70.270">
    <property type="match status" value="1"/>
</dbReference>
<sequence>MMMSTRLRNNSGKPSMDVAVSILIKLVIDTYILDYQIATPLTLSLLEEMLSSSKTACRVQAFDLVLNFGVHAHLLEPIIVDDASTIEEEYSQESYYDSDTQLMAQGSRKGNYPNKLDTFSAINNFESWVLNILYEILLLLVQTEEKEESVWASALSCLLYFVCDNGKIHRNRLQVLDIRVIKALIEISRKNSWAELVHCKLISMLANMLYEVPDEVVELLPSTPKFLVNQLDLIGGVQFLLREYALVNSRGERKNLHSVLFDYVLHQINENCIANGINEYSDDEIQPLASLLAQTNAAEAFHISVKLGVEGIGELLRRSIASALSRYPNSERLNMSKVRVKKECFKEWSRCRNSETWDKYKIARNETKKAVSEARAQAFDGLYQALGTRDGERSIYRLAKGRERKTRDLDHVKCVKDEEGKVLVHEKDIKERWKVYFHNLFNDGYGYDSSSLDTREEDRNYKYYRRIQKQEVKEALKRMSNGKAVGPDNIPIEVWKTLGDRGLEWLTKLFNETMRSKRMPEEWRRSTLVPIYKNKGDIQNCANYRGIKLMSHTMKLWERVIERRLRKETQVTENQFSFMPERSTMEAIYLLRRVMEQYRMDQQDLHLIFIDLEKAYDRVPREILWKALEKKGVRVAYIRAIQDMYDRVSTSVRTQGGESDDFPITIGLHQGSTLSPYLFTLILDVLTEQIQEIAPRCMLFADDIVLLGESREELNERLETWRRALETHGFRLSRSKSEYMECKFNKSRRVSNSEVKIGDHIIPQVTRFIYLGSVIQDDGEIEGDVNHRIQAGWMKWRKASGVLCDAKVPIKLKGKFYRTAVRPAILYGTECWAVKSQHETKVGVAEMRMLRWMCGKTRQDKIRNGAIRERVGVAPIVEKMVENRLRWFGHVERRPVDSVVRRVDQMERRQTIRGRGRPKKTIREVIKKDLELNDLDRSMLLDFVTEKFDSLISSSTHLDGEFSHMIQITKIHKSLENVEIIALRNDINLQAKHSWVTLHSLLHSERIAYRQNGYIWLGDLLISEISGESNGTIWSNIEFFQQKFAQVGKQDSSDMSDIPLPISLMCGLLKSRHNYIRWGFLFVLERLLMRCKFLLDEYEMQQSRSSDLGSGLKDWHLEKAHALIDIMSSALLFQINEKDCTNKYETDRINILKMCDILLSQLCLRVPPATALPNGDDMQHDRNLNCFSSNKKFDSDNRALKQDTYLLGEHIEEEADGTSNYPKNYHLVHETAAMAALLLQGQAIAPMQLIVRIPPDLLFWPLMQLAGAATDDITLGVAVGSKGRGNLPGAASDIRATLLLLLIGKCTADPVAFKAVGKEHFFMELLNDRDSRVAYYSSAFLLKA</sequence>
<protein>
    <submittedName>
        <fullName evidence="2">LINE-1 retrotransposable element ORF2 protein</fullName>
    </submittedName>
</protein>
<dbReference type="InterPro" id="IPR000477">
    <property type="entry name" value="RT_dom"/>
</dbReference>
<dbReference type="EMBL" id="QZWG01000020">
    <property type="protein sequence ID" value="RZB43197.1"/>
    <property type="molecule type" value="Genomic_DNA"/>
</dbReference>
<dbReference type="PROSITE" id="PS50878">
    <property type="entry name" value="RT_POL"/>
    <property type="match status" value="1"/>
</dbReference>
<dbReference type="InterPro" id="IPR043128">
    <property type="entry name" value="Rev_trsase/Diguanyl_cyclase"/>
</dbReference>
<evidence type="ECO:0000313" key="3">
    <source>
        <dbReference type="Proteomes" id="UP000289340"/>
    </source>
</evidence>
<name>A0A445F336_GLYSO</name>
<keyword evidence="3" id="KW-1185">Reference proteome</keyword>
<dbReference type="Pfam" id="PF00078">
    <property type="entry name" value="RVT_1"/>
    <property type="match status" value="1"/>
</dbReference>
<gene>
    <name evidence="2" type="ORF">D0Y65_053681</name>
</gene>